<dbReference type="AlphaFoldDB" id="A0A168MQ41"/>
<dbReference type="PANTHER" id="PTHR31964:SF140">
    <property type="entry name" value="UNIVERSAL STRESS PROTEIN FAMILY PROTEIN"/>
    <property type="match status" value="1"/>
</dbReference>
<evidence type="ECO:0000313" key="3">
    <source>
        <dbReference type="Proteomes" id="UP000078561"/>
    </source>
</evidence>
<organism evidence="2">
    <name type="scientific">Absidia glauca</name>
    <name type="common">Pin mould</name>
    <dbReference type="NCBI Taxonomy" id="4829"/>
    <lineage>
        <taxon>Eukaryota</taxon>
        <taxon>Fungi</taxon>
        <taxon>Fungi incertae sedis</taxon>
        <taxon>Mucoromycota</taxon>
        <taxon>Mucoromycotina</taxon>
        <taxon>Mucoromycetes</taxon>
        <taxon>Mucorales</taxon>
        <taxon>Cunninghamellaceae</taxon>
        <taxon>Absidia</taxon>
    </lineage>
</organism>
<accession>A0A168MQ41</accession>
<name>A0A168MQ41_ABSGL</name>
<gene>
    <name evidence="2" type="primary">ABSGL_04539.1 scaffold 5475</name>
</gene>
<protein>
    <recommendedName>
        <fullName evidence="1">UspA domain-containing protein</fullName>
    </recommendedName>
</protein>
<dbReference type="OrthoDB" id="843225at2759"/>
<dbReference type="SUPFAM" id="SSF52402">
    <property type="entry name" value="Adenine nucleotide alpha hydrolases-like"/>
    <property type="match status" value="1"/>
</dbReference>
<dbReference type="Gene3D" id="3.40.50.620">
    <property type="entry name" value="HUPs"/>
    <property type="match status" value="1"/>
</dbReference>
<proteinExistence type="predicted"/>
<dbReference type="OMA" id="SHHFAAF"/>
<feature type="domain" description="UspA" evidence="1">
    <location>
        <begin position="28"/>
        <end position="169"/>
    </location>
</feature>
<dbReference type="Proteomes" id="UP000078561">
    <property type="component" value="Unassembled WGS sequence"/>
</dbReference>
<keyword evidence="3" id="KW-1185">Reference proteome</keyword>
<dbReference type="PRINTS" id="PR01438">
    <property type="entry name" value="UNVRSLSTRESS"/>
</dbReference>
<dbReference type="InterPro" id="IPR014729">
    <property type="entry name" value="Rossmann-like_a/b/a_fold"/>
</dbReference>
<evidence type="ECO:0000313" key="2">
    <source>
        <dbReference type="EMBL" id="SAL98968.1"/>
    </source>
</evidence>
<reference evidence="2" key="1">
    <citation type="submission" date="2016-04" db="EMBL/GenBank/DDBJ databases">
        <authorList>
            <person name="Evans L.H."/>
            <person name="Alamgir A."/>
            <person name="Owens N."/>
            <person name="Weber N.D."/>
            <person name="Virtaneva K."/>
            <person name="Barbian K."/>
            <person name="Babar A."/>
            <person name="Rosenke K."/>
        </authorList>
    </citation>
    <scope>NUCLEOTIDE SEQUENCE [LARGE SCALE GENOMIC DNA]</scope>
    <source>
        <strain evidence="2">CBS 101.48</strain>
    </source>
</reference>
<dbReference type="EMBL" id="LT552383">
    <property type="protein sequence ID" value="SAL98968.1"/>
    <property type="molecule type" value="Genomic_DNA"/>
</dbReference>
<evidence type="ECO:0000259" key="1">
    <source>
        <dbReference type="Pfam" id="PF00582"/>
    </source>
</evidence>
<dbReference type="STRING" id="4829.A0A168MQ41"/>
<dbReference type="Pfam" id="PF00582">
    <property type="entry name" value="Usp"/>
    <property type="match status" value="1"/>
</dbReference>
<dbReference type="InterPro" id="IPR006016">
    <property type="entry name" value="UspA"/>
</dbReference>
<dbReference type="CDD" id="cd23659">
    <property type="entry name" value="USP_At3g01520-like"/>
    <property type="match status" value="1"/>
</dbReference>
<dbReference type="InParanoid" id="A0A168MQ41"/>
<sequence length="190" mass="21224">MSTKTARDELIERFSHDTEDQGKLERVVVISIDPSSANYVLDWAFANFLHSAKDLVVLVNVRTMDAAIGSFVHPTRIVEEFDPKNEEQRGASVELLKGCVERLREQQIACQAVALVGDPKEEIIRKVKEIRADVLLMGSRNLGAVKRTFLGSVSDYCVHKCPCAIVVARPSEDEVEKGSRRRSIFSTSHV</sequence>
<dbReference type="PANTHER" id="PTHR31964">
    <property type="entry name" value="ADENINE NUCLEOTIDE ALPHA HYDROLASES-LIKE SUPERFAMILY PROTEIN"/>
    <property type="match status" value="1"/>
</dbReference>
<dbReference type="InterPro" id="IPR006015">
    <property type="entry name" value="Universal_stress_UspA"/>
</dbReference>